<evidence type="ECO:0000313" key="4">
    <source>
        <dbReference type="Proteomes" id="UP000499080"/>
    </source>
</evidence>
<accession>A0A4Y2MAL6</accession>
<keyword evidence="4" id="KW-1185">Reference proteome</keyword>
<evidence type="ECO:0000313" key="3">
    <source>
        <dbReference type="EMBL" id="GBN23689.1"/>
    </source>
</evidence>
<organism evidence="3 4">
    <name type="scientific">Araneus ventricosus</name>
    <name type="common">Orbweaver spider</name>
    <name type="synonym">Epeira ventricosa</name>
    <dbReference type="NCBI Taxonomy" id="182803"/>
    <lineage>
        <taxon>Eukaryota</taxon>
        <taxon>Metazoa</taxon>
        <taxon>Ecdysozoa</taxon>
        <taxon>Arthropoda</taxon>
        <taxon>Chelicerata</taxon>
        <taxon>Arachnida</taxon>
        <taxon>Araneae</taxon>
        <taxon>Araneomorphae</taxon>
        <taxon>Entelegynae</taxon>
        <taxon>Araneoidea</taxon>
        <taxon>Araneidae</taxon>
        <taxon>Araneus</taxon>
    </lineage>
</organism>
<comment type="caution">
    <text evidence="3">The sequence shown here is derived from an EMBL/GenBank/DDBJ whole genome shotgun (WGS) entry which is preliminary data.</text>
</comment>
<dbReference type="EMBL" id="BGPR01007028">
    <property type="protein sequence ID" value="GBN23689.1"/>
    <property type="molecule type" value="Genomic_DNA"/>
</dbReference>
<keyword evidence="2" id="KW-1133">Transmembrane helix</keyword>
<reference evidence="3 4" key="1">
    <citation type="journal article" date="2019" name="Sci. Rep.">
        <title>Orb-weaving spider Araneus ventricosus genome elucidates the spidroin gene catalogue.</title>
        <authorList>
            <person name="Kono N."/>
            <person name="Nakamura H."/>
            <person name="Ohtoshi R."/>
            <person name="Moran D.A.P."/>
            <person name="Shinohara A."/>
            <person name="Yoshida Y."/>
            <person name="Fujiwara M."/>
            <person name="Mori M."/>
            <person name="Tomita M."/>
            <person name="Arakawa K."/>
        </authorList>
    </citation>
    <scope>NUCLEOTIDE SEQUENCE [LARGE SCALE GENOMIC DNA]</scope>
</reference>
<proteinExistence type="predicted"/>
<name>A0A4Y2MAL6_ARAVE</name>
<feature type="compositionally biased region" description="Polar residues" evidence="1">
    <location>
        <begin position="15"/>
        <end position="35"/>
    </location>
</feature>
<keyword evidence="2" id="KW-0472">Membrane</keyword>
<keyword evidence="2" id="KW-0812">Transmembrane</keyword>
<sequence>MLRLRNPHNLLHNNGTFIQPKSSASMVPQDRPTSSSSTRYILLFSTFCKEKPMSDPINCCCFLFLNIFSVESNGRYLVPILQSASIFIIITLCNLNILSSSTQMKEIKSNQSTILPASSSLHPSFETKVLFTSYHLTSPSSSALSSPDKLFNCFHRSLDFFQDPPVFSSNRVLCNSSSKSNF</sequence>
<dbReference type="Proteomes" id="UP000499080">
    <property type="component" value="Unassembled WGS sequence"/>
</dbReference>
<feature type="compositionally biased region" description="Low complexity" evidence="1">
    <location>
        <begin position="1"/>
        <end position="14"/>
    </location>
</feature>
<feature type="transmembrane region" description="Helical" evidence="2">
    <location>
        <begin position="76"/>
        <end position="98"/>
    </location>
</feature>
<evidence type="ECO:0000256" key="1">
    <source>
        <dbReference type="SAM" id="MobiDB-lite"/>
    </source>
</evidence>
<evidence type="ECO:0000256" key="2">
    <source>
        <dbReference type="SAM" id="Phobius"/>
    </source>
</evidence>
<protein>
    <submittedName>
        <fullName evidence="3">Uncharacterized protein</fullName>
    </submittedName>
</protein>
<feature type="region of interest" description="Disordered" evidence="1">
    <location>
        <begin position="1"/>
        <end position="35"/>
    </location>
</feature>
<dbReference type="AlphaFoldDB" id="A0A4Y2MAL6"/>
<gene>
    <name evidence="3" type="ORF">AVEN_241381_1</name>
</gene>